<dbReference type="PANTHER" id="PTHR43806">
    <property type="entry name" value="PEPTIDASE S8"/>
    <property type="match status" value="1"/>
</dbReference>
<gene>
    <name evidence="9" type="ORF">OBO34_10100</name>
</gene>
<organism evidence="9 10">
    <name type="scientific">Hominibacterium faecale</name>
    <dbReference type="NCBI Taxonomy" id="2839743"/>
    <lineage>
        <taxon>Bacteria</taxon>
        <taxon>Bacillati</taxon>
        <taxon>Bacillota</taxon>
        <taxon>Clostridia</taxon>
        <taxon>Peptostreptococcales</taxon>
        <taxon>Anaerovoracaceae</taxon>
        <taxon>Hominibacterium</taxon>
    </lineage>
</organism>
<dbReference type="InterPro" id="IPR022398">
    <property type="entry name" value="Peptidase_S8_His-AS"/>
</dbReference>
<evidence type="ECO:0000256" key="1">
    <source>
        <dbReference type="ARBA" id="ARBA00011073"/>
    </source>
</evidence>
<keyword evidence="3 5" id="KW-0378">Hydrolase</keyword>
<dbReference type="PRINTS" id="PR00723">
    <property type="entry name" value="SUBTILISIN"/>
</dbReference>
<dbReference type="InterPro" id="IPR036852">
    <property type="entry name" value="Peptidase_S8/S53_dom_sf"/>
</dbReference>
<dbReference type="InterPro" id="IPR036116">
    <property type="entry name" value="FN3_sf"/>
</dbReference>
<keyword evidence="2 5" id="KW-0645">Protease</keyword>
<dbReference type="PANTHER" id="PTHR43806:SF11">
    <property type="entry name" value="CEREVISIN-RELATED"/>
    <property type="match status" value="1"/>
</dbReference>
<dbReference type="PROSITE" id="PS51892">
    <property type="entry name" value="SUBTILASE"/>
    <property type="match status" value="1"/>
</dbReference>
<evidence type="ECO:0000313" key="10">
    <source>
        <dbReference type="Proteomes" id="UP001065549"/>
    </source>
</evidence>
<evidence type="ECO:0000256" key="4">
    <source>
        <dbReference type="ARBA" id="ARBA00022825"/>
    </source>
</evidence>
<keyword evidence="7" id="KW-0732">Signal</keyword>
<dbReference type="Pfam" id="PF22148">
    <property type="entry name" value="Fervidolysin_NPro-like"/>
    <property type="match status" value="1"/>
</dbReference>
<comment type="similarity">
    <text evidence="1 5 6">Belongs to the peptidase S8 family.</text>
</comment>
<dbReference type="SMART" id="SM00060">
    <property type="entry name" value="FN3"/>
    <property type="match status" value="3"/>
</dbReference>
<dbReference type="PROSITE" id="PS00136">
    <property type="entry name" value="SUBTILASE_ASP"/>
    <property type="match status" value="1"/>
</dbReference>
<evidence type="ECO:0000313" key="9">
    <source>
        <dbReference type="EMBL" id="MCU7378706.1"/>
    </source>
</evidence>
<evidence type="ECO:0000256" key="5">
    <source>
        <dbReference type="PROSITE-ProRule" id="PRU01240"/>
    </source>
</evidence>
<feature type="signal peptide" evidence="7">
    <location>
        <begin position="1"/>
        <end position="27"/>
    </location>
</feature>
<dbReference type="InterPro" id="IPR023827">
    <property type="entry name" value="Peptidase_S8_Asp-AS"/>
</dbReference>
<dbReference type="PROSITE" id="PS50853">
    <property type="entry name" value="FN3"/>
    <property type="match status" value="1"/>
</dbReference>
<dbReference type="PROSITE" id="PS00137">
    <property type="entry name" value="SUBTILASE_HIS"/>
    <property type="match status" value="1"/>
</dbReference>
<dbReference type="SUPFAM" id="SSF49265">
    <property type="entry name" value="Fibronectin type III"/>
    <property type="match status" value="2"/>
</dbReference>
<feature type="active site" description="Charge relay system" evidence="5">
    <location>
        <position position="407"/>
    </location>
</feature>
<dbReference type="Gene3D" id="3.40.50.200">
    <property type="entry name" value="Peptidase S8/S53 domain"/>
    <property type="match status" value="1"/>
</dbReference>
<dbReference type="RefSeq" id="WP_253021116.1">
    <property type="nucleotide sequence ID" value="NZ_JAOSHN010000004.1"/>
</dbReference>
<evidence type="ECO:0000259" key="8">
    <source>
        <dbReference type="PROSITE" id="PS50853"/>
    </source>
</evidence>
<dbReference type="EMBL" id="JAOSHN010000004">
    <property type="protein sequence ID" value="MCU7378706.1"/>
    <property type="molecule type" value="Genomic_DNA"/>
</dbReference>
<evidence type="ECO:0000256" key="3">
    <source>
        <dbReference type="ARBA" id="ARBA00022801"/>
    </source>
</evidence>
<sequence length="759" mass="82376">MKKAISFMLIAALFTTMTFTAAPAAYAADSPSVGDSEYVKDEVLVVFEEEPSKKELRSVTDEVDAKKVEEVETPVEETPYVVTLDKGESMEDAVKDLEKEKAVAYAQPNYLYSLDAGEDNELASARAATAGKDDTDLWNLKKVDTQQSWDLIDEVKKDGQPREKVTVAVLDTGVNLEHPDLQAALNKDKCVRVVNEQDPANYPKLKVSDVNHGDNGGHGTKVSGVIAATSGNGIGVAGVAAGNSNDLIELAVIDVYTRYNSGKDRLATSADIIKGISYACDTAGAKVINMSLGHYPGDRESNSGILPDGVVGTDNLLKQTIHDAVNTKNVTIVCSAGNKNSTVSWYPSDFDDCISVISTTNYSDVYSNSKAATSGYGWKKDISAPGYLISTTQPSGGYSNNSSSGTSFAAPVVSAVAAMVYYVNPKITSNEVKKILVDTATDLYTYGDDIYTRCGNVNAFAAVSKAAGYPAPSASKLPAPVSAKAVSSGYNGVKISWSKVASAKGYQIYRSTSQSGTFNRIQTISSKNTTSYIDSGLTTGKSYYYKVRAYGTLDNKRAYSPHVMTKALPLPAATSQFSVSSKTYKSIQLKWKKVKGASGYGLYRSTSKNGVYKYIKRISRSNTTSYINSSGLKTGRTYYYKMRAYRTVSGKRIYGSYSKIYSAKAAPAKPGLALSKKSSKSVKVRWSKLSKVDGYSIYRSTSKNGKYRRIKTKSSRSSRYLIDKKVKKKKTYYYKARAYKRVKGKTIYGKYTAPKKIGL</sequence>
<dbReference type="InterPro" id="IPR000209">
    <property type="entry name" value="Peptidase_S8/S53_dom"/>
</dbReference>
<proteinExistence type="inferred from homology"/>
<feature type="active site" description="Charge relay system" evidence="5">
    <location>
        <position position="218"/>
    </location>
</feature>
<dbReference type="Gene3D" id="2.60.40.10">
    <property type="entry name" value="Immunoglobulins"/>
    <property type="match status" value="3"/>
</dbReference>
<evidence type="ECO:0000256" key="6">
    <source>
        <dbReference type="RuleBase" id="RU003355"/>
    </source>
</evidence>
<dbReference type="Pfam" id="PF00082">
    <property type="entry name" value="Peptidase_S8"/>
    <property type="match status" value="1"/>
</dbReference>
<keyword evidence="4 5" id="KW-0720">Serine protease</keyword>
<dbReference type="Proteomes" id="UP001065549">
    <property type="component" value="Unassembled WGS sequence"/>
</dbReference>
<evidence type="ECO:0000256" key="7">
    <source>
        <dbReference type="SAM" id="SignalP"/>
    </source>
</evidence>
<dbReference type="InterPro" id="IPR015500">
    <property type="entry name" value="Peptidase_S8_subtilisin-rel"/>
</dbReference>
<reference evidence="9" key="1">
    <citation type="submission" date="2022-09" db="EMBL/GenBank/DDBJ databases">
        <title>Culturomic study of gut microbiota in children with autism spectrum disorder.</title>
        <authorList>
            <person name="Efimov B.A."/>
            <person name="Chaplin A.V."/>
            <person name="Sokolova S.R."/>
            <person name="Pikina A.P."/>
            <person name="Korzhanova M."/>
            <person name="Belova V."/>
            <person name="Korostin D."/>
        </authorList>
    </citation>
    <scope>NUCLEOTIDE SEQUENCE</scope>
    <source>
        <strain evidence="9">ASD5510</strain>
    </source>
</reference>
<feature type="active site" description="Charge relay system" evidence="5">
    <location>
        <position position="171"/>
    </location>
</feature>
<comment type="caution">
    <text evidence="9">The sequence shown here is derived from an EMBL/GenBank/DDBJ whole genome shotgun (WGS) entry which is preliminary data.</text>
</comment>
<evidence type="ECO:0000256" key="2">
    <source>
        <dbReference type="ARBA" id="ARBA00022670"/>
    </source>
</evidence>
<feature type="chain" id="PRO_5039900470" evidence="7">
    <location>
        <begin position="28"/>
        <end position="759"/>
    </location>
</feature>
<keyword evidence="10" id="KW-1185">Reference proteome</keyword>
<dbReference type="InterPro" id="IPR023828">
    <property type="entry name" value="Peptidase_S8_Ser-AS"/>
</dbReference>
<name>A0A9J6QRK5_9FIRM</name>
<dbReference type="SUPFAM" id="SSF52743">
    <property type="entry name" value="Subtilisin-like"/>
    <property type="match status" value="1"/>
</dbReference>
<dbReference type="GO" id="GO:0006508">
    <property type="term" value="P:proteolysis"/>
    <property type="evidence" value="ECO:0007669"/>
    <property type="project" value="UniProtKB-KW"/>
</dbReference>
<dbReference type="CDD" id="cd00063">
    <property type="entry name" value="FN3"/>
    <property type="match status" value="1"/>
</dbReference>
<dbReference type="InterPro" id="IPR003961">
    <property type="entry name" value="FN3_dom"/>
</dbReference>
<accession>A0A9J6QRK5</accession>
<dbReference type="InterPro" id="IPR050131">
    <property type="entry name" value="Peptidase_S8_subtilisin-like"/>
</dbReference>
<dbReference type="PROSITE" id="PS00138">
    <property type="entry name" value="SUBTILASE_SER"/>
    <property type="match status" value="1"/>
</dbReference>
<feature type="domain" description="Fibronectin type-III" evidence="8">
    <location>
        <begin position="477"/>
        <end position="570"/>
    </location>
</feature>
<dbReference type="InterPro" id="IPR013783">
    <property type="entry name" value="Ig-like_fold"/>
</dbReference>
<dbReference type="GO" id="GO:0004252">
    <property type="term" value="F:serine-type endopeptidase activity"/>
    <property type="evidence" value="ECO:0007669"/>
    <property type="project" value="UniProtKB-UniRule"/>
</dbReference>
<dbReference type="AlphaFoldDB" id="A0A9J6QRK5"/>
<dbReference type="InterPro" id="IPR054399">
    <property type="entry name" value="Fervidolysin-like_N_prodom"/>
</dbReference>
<protein>
    <submittedName>
        <fullName evidence="9">S8 family serine peptidase</fullName>
    </submittedName>
</protein>